<dbReference type="Proteomes" id="UP000231019">
    <property type="component" value="Unassembled WGS sequence"/>
</dbReference>
<keyword evidence="2 9" id="KW-0285">Flavoprotein</keyword>
<evidence type="ECO:0000259" key="10">
    <source>
        <dbReference type="Pfam" id="PF01494"/>
    </source>
</evidence>
<comment type="similarity">
    <text evidence="9">Belongs to the aromatic-ring hydroxylase family. KMO subfamily.</text>
</comment>
<dbReference type="PANTHER" id="PTHR46028:SF2">
    <property type="entry name" value="KYNURENINE 3-MONOOXYGENASE"/>
    <property type="match status" value="1"/>
</dbReference>
<keyword evidence="4 9" id="KW-0274">FAD</keyword>
<name>A0A2M7G8X5_9BACT</name>
<dbReference type="GO" id="GO:0006569">
    <property type="term" value="P:L-tryptophan catabolic process"/>
    <property type="evidence" value="ECO:0007669"/>
    <property type="project" value="UniProtKB-UniRule"/>
</dbReference>
<dbReference type="PANTHER" id="PTHR46028">
    <property type="entry name" value="KYNURENINE 3-MONOOXYGENASE"/>
    <property type="match status" value="1"/>
</dbReference>
<dbReference type="GO" id="GO:0043420">
    <property type="term" value="P:anthranilate metabolic process"/>
    <property type="evidence" value="ECO:0007669"/>
    <property type="project" value="UniProtKB-UniRule"/>
</dbReference>
<keyword evidence="6 9" id="KW-0560">Oxidoreductase</keyword>
<evidence type="ECO:0000256" key="7">
    <source>
        <dbReference type="ARBA" id="ARBA00023033"/>
    </source>
</evidence>
<dbReference type="HAMAP" id="MF_01971">
    <property type="entry name" value="Kynurenine_monooxygenase"/>
    <property type="match status" value="1"/>
</dbReference>
<dbReference type="Gene3D" id="3.50.50.60">
    <property type="entry name" value="FAD/NAD(P)-binding domain"/>
    <property type="match status" value="1"/>
</dbReference>
<dbReference type="InterPro" id="IPR036188">
    <property type="entry name" value="FAD/NAD-bd_sf"/>
</dbReference>
<dbReference type="EMBL" id="PFFQ01000012">
    <property type="protein sequence ID" value="PIW18558.1"/>
    <property type="molecule type" value="Genomic_DNA"/>
</dbReference>
<dbReference type="InterPro" id="IPR027545">
    <property type="entry name" value="Kynurenine_monooxygenase"/>
</dbReference>
<evidence type="ECO:0000313" key="12">
    <source>
        <dbReference type="Proteomes" id="UP000231019"/>
    </source>
</evidence>
<comment type="function">
    <text evidence="9">Catalyzes the hydroxylation of L-kynurenine (L-Kyn) to form 3-hydroxy-L-kynurenine (L-3OHKyn). Required for synthesis of quinolinic acid.</text>
</comment>
<sequence>MQELTLVGSGLSGTLLSLFMAQAGHKVRLFERRSDMRKVPQGAGRSINLALSARGIHALEEVGLKAAVMKDAIPMRGRMVHDRQGNLNFQAYGQTGEVIHSISRAALNETLISAAEETGKIQIHFDQRCTGYDFANHSVHFEDQIDQSHYAFHAEGPVLGADGAGSALRKSLVDRVGVNYAQNYLEYGYKELTIPPTEAGGFRMEAHALHIWPRSTFMLIALPNPDGSFTCTLFYPFEGPQSFEQLQTPAQVRSFFESEFSDAVPLLENLESEFFENPTGALATIHLSPWYSGSELLLLGDAAHAIVPFFGQGMNCAFEDCTVLKEVMQAEANDWGAIFKAYHQRRKPDADAIAALALENFIEMRDSVNDPVFVLHKKVSLLLEQRFGERFIPKYSQVSFHRVPYALARLHGKYQQELLHELCEGLNSPEALDWQKAEILLEAYHQKAPDLLPWLIRENAH</sequence>
<dbReference type="Pfam" id="PF01494">
    <property type="entry name" value="FAD_binding_3"/>
    <property type="match status" value="1"/>
</dbReference>
<dbReference type="GO" id="GO:0071949">
    <property type="term" value="F:FAD binding"/>
    <property type="evidence" value="ECO:0007669"/>
    <property type="project" value="InterPro"/>
</dbReference>
<keyword evidence="7 9" id="KW-0503">Monooxygenase</keyword>
<organism evidence="11 12">
    <name type="scientific">bacterium (Candidatus Blackallbacteria) CG17_big_fil_post_rev_8_21_14_2_50_48_46</name>
    <dbReference type="NCBI Taxonomy" id="2014261"/>
    <lineage>
        <taxon>Bacteria</taxon>
        <taxon>Candidatus Blackallbacteria</taxon>
    </lineage>
</organism>
<evidence type="ECO:0000313" key="11">
    <source>
        <dbReference type="EMBL" id="PIW18558.1"/>
    </source>
</evidence>
<evidence type="ECO:0000256" key="1">
    <source>
        <dbReference type="ARBA" id="ARBA00001974"/>
    </source>
</evidence>
<evidence type="ECO:0000256" key="8">
    <source>
        <dbReference type="ARBA" id="ARBA00047818"/>
    </source>
</evidence>
<comment type="caution">
    <text evidence="11">The sequence shown here is derived from an EMBL/GenBank/DDBJ whole genome shotgun (WGS) entry which is preliminary data.</text>
</comment>
<dbReference type="AlphaFoldDB" id="A0A2M7G8X5"/>
<dbReference type="SUPFAM" id="SSF51905">
    <property type="entry name" value="FAD/NAD(P)-binding domain"/>
    <property type="match status" value="1"/>
</dbReference>
<dbReference type="GO" id="GO:0070189">
    <property type="term" value="P:kynurenine metabolic process"/>
    <property type="evidence" value="ECO:0007669"/>
    <property type="project" value="TreeGrafter"/>
</dbReference>
<dbReference type="PRINTS" id="PR00420">
    <property type="entry name" value="RNGMNOXGNASE"/>
</dbReference>
<dbReference type="FunFam" id="3.50.50.60:FF:000185">
    <property type="entry name" value="Kynurenine 3-monooxygenase"/>
    <property type="match status" value="1"/>
</dbReference>
<comment type="catalytic activity">
    <reaction evidence="8 9">
        <text>L-kynurenine + NADPH + O2 + H(+) = 3-hydroxy-L-kynurenine + NADP(+) + H2O</text>
        <dbReference type="Rhea" id="RHEA:20545"/>
        <dbReference type="ChEBI" id="CHEBI:15377"/>
        <dbReference type="ChEBI" id="CHEBI:15378"/>
        <dbReference type="ChEBI" id="CHEBI:15379"/>
        <dbReference type="ChEBI" id="CHEBI:57783"/>
        <dbReference type="ChEBI" id="CHEBI:57959"/>
        <dbReference type="ChEBI" id="CHEBI:58125"/>
        <dbReference type="ChEBI" id="CHEBI:58349"/>
        <dbReference type="EC" id="1.14.13.9"/>
    </reaction>
</comment>
<protein>
    <recommendedName>
        <fullName evidence="9">Kynurenine 3-monooxygenase</fullName>
        <ecNumber evidence="9">1.14.13.9</ecNumber>
    </recommendedName>
    <alternativeName>
        <fullName evidence="9">Kynurenine 3-hydroxylase</fullName>
    </alternativeName>
</protein>
<comment type="cofactor">
    <cofactor evidence="1 9">
        <name>FAD</name>
        <dbReference type="ChEBI" id="CHEBI:57692"/>
    </cofactor>
</comment>
<dbReference type="InterPro" id="IPR002938">
    <property type="entry name" value="FAD-bd"/>
</dbReference>
<dbReference type="GO" id="GO:0009435">
    <property type="term" value="P:NAD+ biosynthetic process"/>
    <property type="evidence" value="ECO:0007669"/>
    <property type="project" value="UniProtKB-UniPathway"/>
</dbReference>
<accession>A0A2M7G8X5</accession>
<dbReference type="EC" id="1.14.13.9" evidence="9"/>
<dbReference type="UniPathway" id="UPA00253">
    <property type="reaction ID" value="UER00328"/>
</dbReference>
<evidence type="ECO:0000256" key="9">
    <source>
        <dbReference type="HAMAP-Rule" id="MF_01971"/>
    </source>
</evidence>
<feature type="domain" description="FAD-binding" evidence="10">
    <location>
        <begin position="6"/>
        <end position="354"/>
    </location>
</feature>
<reference evidence="11 12" key="1">
    <citation type="submission" date="2017-09" db="EMBL/GenBank/DDBJ databases">
        <title>Depth-based differentiation of microbial function through sediment-hosted aquifers and enrichment of novel symbionts in the deep terrestrial subsurface.</title>
        <authorList>
            <person name="Probst A.J."/>
            <person name="Ladd B."/>
            <person name="Jarett J.K."/>
            <person name="Geller-Mcgrath D.E."/>
            <person name="Sieber C.M."/>
            <person name="Emerson J.B."/>
            <person name="Anantharaman K."/>
            <person name="Thomas B.C."/>
            <person name="Malmstrom R."/>
            <person name="Stieglmeier M."/>
            <person name="Klingl A."/>
            <person name="Woyke T."/>
            <person name="Ryan C.M."/>
            <person name="Banfield J.F."/>
        </authorList>
    </citation>
    <scope>NUCLEOTIDE SEQUENCE [LARGE SCALE GENOMIC DNA]</scope>
    <source>
        <strain evidence="11">CG17_big_fil_post_rev_8_21_14_2_50_48_46</strain>
    </source>
</reference>
<evidence type="ECO:0000256" key="5">
    <source>
        <dbReference type="ARBA" id="ARBA00022857"/>
    </source>
</evidence>
<evidence type="ECO:0000256" key="2">
    <source>
        <dbReference type="ARBA" id="ARBA00022630"/>
    </source>
</evidence>
<comment type="pathway">
    <text evidence="9">Cofactor biosynthesis; NAD(+) biosynthesis; quinolinate from L-kynurenine: step 1/3.</text>
</comment>
<evidence type="ECO:0000256" key="3">
    <source>
        <dbReference type="ARBA" id="ARBA00022642"/>
    </source>
</evidence>
<gene>
    <name evidence="9" type="primary">kmo</name>
    <name evidence="11" type="ORF">COW36_04500</name>
</gene>
<dbReference type="GO" id="GO:0019805">
    <property type="term" value="P:quinolinate biosynthetic process"/>
    <property type="evidence" value="ECO:0007669"/>
    <property type="project" value="UniProtKB-UniRule"/>
</dbReference>
<keyword evidence="5 9" id="KW-0521">NADP</keyword>
<keyword evidence="3 9" id="KW-0662">Pyridine nucleotide biosynthesis</keyword>
<evidence type="ECO:0000256" key="4">
    <source>
        <dbReference type="ARBA" id="ARBA00022827"/>
    </source>
</evidence>
<proteinExistence type="inferred from homology"/>
<evidence type="ECO:0000256" key="6">
    <source>
        <dbReference type="ARBA" id="ARBA00023002"/>
    </source>
</evidence>
<dbReference type="GO" id="GO:0004502">
    <property type="term" value="F:kynurenine 3-monooxygenase activity"/>
    <property type="evidence" value="ECO:0007669"/>
    <property type="project" value="UniProtKB-UniRule"/>
</dbReference>